<dbReference type="Proteomes" id="UP000201728">
    <property type="component" value="Chromosome"/>
</dbReference>
<dbReference type="PROSITE" id="PS00636">
    <property type="entry name" value="DNAJ_1"/>
    <property type="match status" value="1"/>
</dbReference>
<dbReference type="GO" id="GO:0051082">
    <property type="term" value="F:unfolded protein binding"/>
    <property type="evidence" value="ECO:0007669"/>
    <property type="project" value="InterPro"/>
</dbReference>
<evidence type="ECO:0000256" key="3">
    <source>
        <dbReference type="ARBA" id="ARBA00023186"/>
    </source>
</evidence>
<dbReference type="CDD" id="cd10747">
    <property type="entry name" value="DnaJ_C"/>
    <property type="match status" value="1"/>
</dbReference>
<dbReference type="InterPro" id="IPR002939">
    <property type="entry name" value="DnaJ_C"/>
</dbReference>
<dbReference type="InterPro" id="IPR008971">
    <property type="entry name" value="HSP40/DnaJ_pept-bd"/>
</dbReference>
<dbReference type="GO" id="GO:0042026">
    <property type="term" value="P:protein refolding"/>
    <property type="evidence" value="ECO:0007669"/>
    <property type="project" value="TreeGrafter"/>
</dbReference>
<evidence type="ECO:0000256" key="1">
    <source>
        <dbReference type="ARBA" id="ARBA00022490"/>
    </source>
</evidence>
<evidence type="ECO:0000259" key="4">
    <source>
        <dbReference type="PROSITE" id="PS50076"/>
    </source>
</evidence>
<dbReference type="InterPro" id="IPR036869">
    <property type="entry name" value="J_dom_sf"/>
</dbReference>
<dbReference type="Gene3D" id="2.60.260.20">
    <property type="entry name" value="Urease metallochaperone UreE, N-terminal domain"/>
    <property type="match status" value="2"/>
</dbReference>
<protein>
    <submittedName>
        <fullName evidence="5">Curved DNA-binding protein</fullName>
    </submittedName>
</protein>
<dbReference type="Pfam" id="PF01556">
    <property type="entry name" value="DnaJ_C"/>
    <property type="match status" value="1"/>
</dbReference>
<dbReference type="KEGG" id="lcd:clem_03285"/>
<accession>A0A222P0A1</accession>
<dbReference type="InterPro" id="IPR018253">
    <property type="entry name" value="DnaJ_domain_CS"/>
</dbReference>
<dbReference type="FunFam" id="2.60.260.20:FF:000013">
    <property type="entry name" value="DnaJ subfamily B member 11"/>
    <property type="match status" value="1"/>
</dbReference>
<evidence type="ECO:0000256" key="2">
    <source>
        <dbReference type="ARBA" id="ARBA00023125"/>
    </source>
</evidence>
<dbReference type="GO" id="GO:0003677">
    <property type="term" value="F:DNA binding"/>
    <property type="evidence" value="ECO:0007669"/>
    <property type="project" value="UniProtKB-KW"/>
</dbReference>
<dbReference type="SUPFAM" id="SSF49493">
    <property type="entry name" value="HSP40/DnaJ peptide-binding domain"/>
    <property type="match status" value="2"/>
</dbReference>
<dbReference type="RefSeq" id="WP_094090296.1">
    <property type="nucleotide sequence ID" value="NZ_CP016397.1"/>
</dbReference>
<keyword evidence="1" id="KW-0963">Cytoplasm</keyword>
<dbReference type="PANTHER" id="PTHR43096">
    <property type="entry name" value="DNAJ HOMOLOG 1, MITOCHONDRIAL-RELATED"/>
    <property type="match status" value="1"/>
</dbReference>
<evidence type="ECO:0000313" key="5">
    <source>
        <dbReference type="EMBL" id="ASQ45215.1"/>
    </source>
</evidence>
<dbReference type="PROSITE" id="PS50076">
    <property type="entry name" value="DNAJ_2"/>
    <property type="match status" value="1"/>
</dbReference>
<dbReference type="SMART" id="SM00271">
    <property type="entry name" value="DnaJ"/>
    <property type="match status" value="1"/>
</dbReference>
<keyword evidence="2 5" id="KW-0238">DNA-binding</keyword>
<organism evidence="5 6">
    <name type="scientific">Legionella clemsonensis</name>
    <dbReference type="NCBI Taxonomy" id="1867846"/>
    <lineage>
        <taxon>Bacteria</taxon>
        <taxon>Pseudomonadati</taxon>
        <taxon>Pseudomonadota</taxon>
        <taxon>Gammaproteobacteria</taxon>
        <taxon>Legionellales</taxon>
        <taxon>Legionellaceae</taxon>
        <taxon>Legionella</taxon>
    </lineage>
</organism>
<keyword evidence="6" id="KW-1185">Reference proteome</keyword>
<dbReference type="OrthoDB" id="9779889at2"/>
<dbReference type="Pfam" id="PF00226">
    <property type="entry name" value="DnaJ"/>
    <property type="match status" value="1"/>
</dbReference>
<dbReference type="PANTHER" id="PTHR43096:SF52">
    <property type="entry name" value="DNAJ HOMOLOG 1, MITOCHONDRIAL-RELATED"/>
    <property type="match status" value="1"/>
</dbReference>
<gene>
    <name evidence="5" type="primary">cbpA</name>
    <name evidence="5" type="ORF">clem_03285</name>
</gene>
<sequence>MEYKDYYQIMGLDRNASSEDIKRAYRKLARKYHPDVSKEANAEAKFKELGEAYEVLKDPEKRAKYDRYGQYWKEQGQQGYGAQGEKQHYYHHFDEAERSGFEDFLNSIFRDRFHQQASFYDQGQDIHAKLNITLEESFHGAEKNLQLQTPVADQHGHVSYETRSVRIKIPKGIVNKQQIRLKGQGGRGPGKQAGDLYIEIEFTHHPFFHLHKKDIHLNLPITPWEAALGATVEVPTLGGPVHLKIPKLSQTGKKMRLKGRGLPGNPPGDQYIILQIRIPQVENEQANRLYEQLASTIPFNPREHLGVR</sequence>
<dbReference type="PRINTS" id="PR00625">
    <property type="entry name" value="JDOMAIN"/>
</dbReference>
<dbReference type="InterPro" id="IPR001623">
    <property type="entry name" value="DnaJ_domain"/>
</dbReference>
<dbReference type="CDD" id="cd06257">
    <property type="entry name" value="DnaJ"/>
    <property type="match status" value="1"/>
</dbReference>
<proteinExistence type="predicted"/>
<dbReference type="EMBL" id="CP016397">
    <property type="protein sequence ID" value="ASQ45215.1"/>
    <property type="molecule type" value="Genomic_DNA"/>
</dbReference>
<dbReference type="Gene3D" id="1.10.287.110">
    <property type="entry name" value="DnaJ domain"/>
    <property type="match status" value="1"/>
</dbReference>
<dbReference type="AlphaFoldDB" id="A0A222P0A1"/>
<evidence type="ECO:0000313" key="6">
    <source>
        <dbReference type="Proteomes" id="UP000201728"/>
    </source>
</evidence>
<dbReference type="SUPFAM" id="SSF46565">
    <property type="entry name" value="Chaperone J-domain"/>
    <property type="match status" value="1"/>
</dbReference>
<dbReference type="FunFam" id="2.60.260.20:FF:000008">
    <property type="entry name" value="Curved DNA-binding protein"/>
    <property type="match status" value="1"/>
</dbReference>
<keyword evidence="3" id="KW-0143">Chaperone</keyword>
<feature type="domain" description="J" evidence="4">
    <location>
        <begin position="5"/>
        <end position="69"/>
    </location>
</feature>
<dbReference type="GO" id="GO:0005737">
    <property type="term" value="C:cytoplasm"/>
    <property type="evidence" value="ECO:0007669"/>
    <property type="project" value="TreeGrafter"/>
</dbReference>
<reference evidence="6" key="1">
    <citation type="submission" date="2016-07" db="EMBL/GenBank/DDBJ databases">
        <authorList>
            <person name="Florea S."/>
            <person name="Webb J.S."/>
            <person name="Jaromczyk J."/>
            <person name="Schardl C.L."/>
        </authorList>
    </citation>
    <scope>NUCLEOTIDE SEQUENCE [LARGE SCALE GENOMIC DNA]</scope>
    <source>
        <strain evidence="6">CDC-D5610</strain>
    </source>
</reference>
<name>A0A222P0A1_9GAMM</name>